<dbReference type="InterPro" id="IPR017900">
    <property type="entry name" value="4Fe4S_Fe_S_CS"/>
</dbReference>
<feature type="transmembrane region" description="Helical" evidence="7">
    <location>
        <begin position="344"/>
        <end position="362"/>
    </location>
</feature>
<evidence type="ECO:0000256" key="4">
    <source>
        <dbReference type="ARBA" id="ARBA00022737"/>
    </source>
</evidence>
<dbReference type="GO" id="GO:0046872">
    <property type="term" value="F:metal ion binding"/>
    <property type="evidence" value="ECO:0007669"/>
    <property type="project" value="UniProtKB-KW"/>
</dbReference>
<evidence type="ECO:0000256" key="6">
    <source>
        <dbReference type="ARBA" id="ARBA00023014"/>
    </source>
</evidence>
<comment type="caution">
    <text evidence="9">The sequence shown here is derived from an EMBL/GenBank/DDBJ whole genome shotgun (WGS) entry which is preliminary data.</text>
</comment>
<dbReference type="InterPro" id="IPR017896">
    <property type="entry name" value="4Fe4S_Fe-S-bd"/>
</dbReference>
<dbReference type="AlphaFoldDB" id="A0A7C2JYH6"/>
<keyword evidence="7" id="KW-0472">Membrane</keyword>
<gene>
    <name evidence="9" type="ORF">ENQ76_00565</name>
</gene>
<dbReference type="GO" id="GO:0019645">
    <property type="term" value="P:anaerobic electron transport chain"/>
    <property type="evidence" value="ECO:0007669"/>
    <property type="project" value="InterPro"/>
</dbReference>
<dbReference type="GO" id="GO:0016020">
    <property type="term" value="C:membrane"/>
    <property type="evidence" value="ECO:0007669"/>
    <property type="project" value="InterPro"/>
</dbReference>
<dbReference type="InterPro" id="IPR007059">
    <property type="entry name" value="DmsC"/>
</dbReference>
<comment type="subcellular location">
    <subcellularLocation>
        <location evidence="1">Cell envelope</location>
    </subcellularLocation>
</comment>
<feature type="transmembrane region" description="Helical" evidence="7">
    <location>
        <begin position="411"/>
        <end position="436"/>
    </location>
</feature>
<dbReference type="Pfam" id="PF13247">
    <property type="entry name" value="Fer4_11"/>
    <property type="match status" value="1"/>
</dbReference>
<dbReference type="InterPro" id="IPR051555">
    <property type="entry name" value="FDH_Electron_Transfer_Unit"/>
</dbReference>
<dbReference type="GO" id="GO:0030313">
    <property type="term" value="C:cell envelope"/>
    <property type="evidence" value="ECO:0007669"/>
    <property type="project" value="UniProtKB-SubCell"/>
</dbReference>
<reference evidence="9" key="1">
    <citation type="journal article" date="2020" name="mSystems">
        <title>Genome- and Community-Level Interaction Insights into Carbon Utilization and Element Cycling Functions of Hydrothermarchaeota in Hydrothermal Sediment.</title>
        <authorList>
            <person name="Zhou Z."/>
            <person name="Liu Y."/>
            <person name="Xu W."/>
            <person name="Pan J."/>
            <person name="Luo Z.H."/>
            <person name="Li M."/>
        </authorList>
    </citation>
    <scope>NUCLEOTIDE SEQUENCE [LARGE SCALE GENOMIC DNA]</scope>
    <source>
        <strain evidence="9">SpSt-339</strain>
    </source>
</reference>
<evidence type="ECO:0000256" key="3">
    <source>
        <dbReference type="ARBA" id="ARBA00022723"/>
    </source>
</evidence>
<feature type="transmembrane region" description="Helical" evidence="7">
    <location>
        <begin position="374"/>
        <end position="399"/>
    </location>
</feature>
<name>A0A7C2JYH6_9PLAN</name>
<dbReference type="GO" id="GO:0051539">
    <property type="term" value="F:4 iron, 4 sulfur cluster binding"/>
    <property type="evidence" value="ECO:0007669"/>
    <property type="project" value="UniProtKB-KW"/>
</dbReference>
<keyword evidence="7" id="KW-1133">Transmembrane helix</keyword>
<dbReference type="PANTHER" id="PTHR43545:SF6">
    <property type="entry name" value="FORMATE DEHYDROGENASE, NITRATE-INDUCIBLE, IRON-SULFUR SUBUNIT"/>
    <property type="match status" value="1"/>
</dbReference>
<accession>A0A7C2JYH6</accession>
<keyword evidence="2" id="KW-0004">4Fe-4S</keyword>
<sequence length="565" mass="60722">MPLTLTPPLTDANTSLNSLLVDLLREQQELTAVDRFAQAHETAAEPLQAKYYRSLLPASPPGPGEQYAFEVDLDLCTGCKSCVTACHALNGLDEHETWRDVGLLVGGTSSLPVIQHVTAACHHCIDPACLNVCPTLSYEKDPHTGIVKHLDDQCFGCQYCILACPYEVPQYHARKGIVRKCDMCSSRLTAGEAPACVQACPHEAIRIRVVNQADIAAECEANVFLPGAPEPHLTLPTTNYKTSRVFPRNLLPADYFTVQAEHPHPPLIAMLVLTQLSVGAFCVSEWMNNAARTPAWLALRSWEAAAALAIGLGALAAATLHLGRPHLAYRAVLGLRKSWLSREIVAFGAFAGSATVYAVVLWQFPQAPEQWGPWWTAISAGVLLTGLAGVFCSVMIYHVTRRPTWLGPRTFVRFFGSTAWLGFAATLFAAGFAAALSRELAVGAVLTELMPTLGRGLIVTAVAKLAYEALLFLNLLDRQHTPLKRSALLLAHELAGPALARFALGALGGIGLPAALLFESPAASPVKWLTTVTAIVALSIAGEVLERTLYFMAAVSPRMPGAVKT</sequence>
<feature type="transmembrane region" description="Helical" evidence="7">
    <location>
        <begin position="528"/>
        <end position="545"/>
    </location>
</feature>
<evidence type="ECO:0000256" key="7">
    <source>
        <dbReference type="SAM" id="Phobius"/>
    </source>
</evidence>
<organism evidence="9">
    <name type="scientific">Schlesneria paludicola</name>
    <dbReference type="NCBI Taxonomy" id="360056"/>
    <lineage>
        <taxon>Bacteria</taxon>
        <taxon>Pseudomonadati</taxon>
        <taxon>Planctomycetota</taxon>
        <taxon>Planctomycetia</taxon>
        <taxon>Planctomycetales</taxon>
        <taxon>Planctomycetaceae</taxon>
        <taxon>Schlesneria</taxon>
    </lineage>
</organism>
<dbReference type="EMBL" id="DSOK01000015">
    <property type="protein sequence ID" value="HEN13947.1"/>
    <property type="molecule type" value="Genomic_DNA"/>
</dbReference>
<dbReference type="PROSITE" id="PS00198">
    <property type="entry name" value="4FE4S_FER_1"/>
    <property type="match status" value="1"/>
</dbReference>
<feature type="domain" description="4Fe-4S ferredoxin-type" evidence="8">
    <location>
        <begin position="145"/>
        <end position="174"/>
    </location>
</feature>
<evidence type="ECO:0000256" key="2">
    <source>
        <dbReference type="ARBA" id="ARBA00022485"/>
    </source>
</evidence>
<feature type="domain" description="4Fe-4S ferredoxin-type" evidence="8">
    <location>
        <begin position="67"/>
        <end position="97"/>
    </location>
</feature>
<feature type="transmembrane region" description="Helical" evidence="7">
    <location>
        <begin position="456"/>
        <end position="477"/>
    </location>
</feature>
<dbReference type="Gene3D" id="3.30.70.20">
    <property type="match status" value="2"/>
</dbReference>
<proteinExistence type="predicted"/>
<evidence type="ECO:0000259" key="8">
    <source>
        <dbReference type="PROSITE" id="PS51379"/>
    </source>
</evidence>
<dbReference type="SUPFAM" id="SSF54862">
    <property type="entry name" value="4Fe-4S ferredoxins"/>
    <property type="match status" value="1"/>
</dbReference>
<keyword evidence="5" id="KW-0408">Iron</keyword>
<dbReference type="PANTHER" id="PTHR43545">
    <property type="entry name" value="FORMATE DEHYDROGENASE, NITRATE-INDUCIBLE, IRON-SULFUR SUBUNIT"/>
    <property type="match status" value="1"/>
</dbReference>
<evidence type="ECO:0000313" key="9">
    <source>
        <dbReference type="EMBL" id="HEN13947.1"/>
    </source>
</evidence>
<dbReference type="PROSITE" id="PS51379">
    <property type="entry name" value="4FE4S_FER_2"/>
    <property type="match status" value="2"/>
</dbReference>
<protein>
    <submittedName>
        <fullName evidence="9">Molybdopterin oxidoreductase</fullName>
    </submittedName>
</protein>
<keyword evidence="6" id="KW-0411">Iron-sulfur</keyword>
<dbReference type="Pfam" id="PF04976">
    <property type="entry name" value="DmsC"/>
    <property type="match status" value="1"/>
</dbReference>
<keyword evidence="7" id="KW-0812">Transmembrane</keyword>
<evidence type="ECO:0000256" key="1">
    <source>
        <dbReference type="ARBA" id="ARBA00004196"/>
    </source>
</evidence>
<dbReference type="CDD" id="cd16371">
    <property type="entry name" value="DMSOR_beta_like"/>
    <property type="match status" value="1"/>
</dbReference>
<evidence type="ECO:0000256" key="5">
    <source>
        <dbReference type="ARBA" id="ARBA00023004"/>
    </source>
</evidence>
<feature type="transmembrane region" description="Helical" evidence="7">
    <location>
        <begin position="299"/>
        <end position="323"/>
    </location>
</feature>
<feature type="transmembrane region" description="Helical" evidence="7">
    <location>
        <begin position="498"/>
        <end position="516"/>
    </location>
</feature>
<keyword evidence="4" id="KW-0677">Repeat</keyword>
<keyword evidence="3" id="KW-0479">Metal-binding</keyword>